<evidence type="ECO:0000313" key="6">
    <source>
        <dbReference type="EMBL" id="MBB6082067.1"/>
    </source>
</evidence>
<organism evidence="6 7">
    <name type="scientific">Castellaniella defragrans</name>
    <name type="common">Alcaligenes defragrans</name>
    <dbReference type="NCBI Taxonomy" id="75697"/>
    <lineage>
        <taxon>Bacteria</taxon>
        <taxon>Pseudomonadati</taxon>
        <taxon>Pseudomonadota</taxon>
        <taxon>Betaproteobacteria</taxon>
        <taxon>Burkholderiales</taxon>
        <taxon>Alcaligenaceae</taxon>
        <taxon>Castellaniella</taxon>
    </lineage>
</organism>
<dbReference type="InterPro" id="IPR002938">
    <property type="entry name" value="FAD-bd"/>
</dbReference>
<feature type="domain" description="FAD-binding" evidence="5">
    <location>
        <begin position="27"/>
        <end position="364"/>
    </location>
</feature>
<dbReference type="EMBL" id="JACHIB010000001">
    <property type="protein sequence ID" value="MBB6082067.1"/>
    <property type="molecule type" value="Genomic_DNA"/>
</dbReference>
<proteinExistence type="predicted"/>
<dbReference type="PANTHER" id="PTHR43004:SF19">
    <property type="entry name" value="BINDING MONOOXYGENASE, PUTATIVE (JCVI)-RELATED"/>
    <property type="match status" value="1"/>
</dbReference>
<reference evidence="6 7" key="1">
    <citation type="submission" date="2020-08" db="EMBL/GenBank/DDBJ databases">
        <title>Genomic Encyclopedia of Type Strains, Phase IV (KMG-IV): sequencing the most valuable type-strain genomes for metagenomic binning, comparative biology and taxonomic classification.</title>
        <authorList>
            <person name="Goeker M."/>
        </authorList>
    </citation>
    <scope>NUCLEOTIDE SEQUENCE [LARGE SCALE GENOMIC DNA]</scope>
    <source>
        <strain evidence="6 7">DSM 12141</strain>
    </source>
</reference>
<comment type="caution">
    <text evidence="6">The sequence shown here is derived from an EMBL/GenBank/DDBJ whole genome shotgun (WGS) entry which is preliminary data.</text>
</comment>
<evidence type="ECO:0000313" key="7">
    <source>
        <dbReference type="Proteomes" id="UP000541136"/>
    </source>
</evidence>
<evidence type="ECO:0000256" key="4">
    <source>
        <dbReference type="SAM" id="MobiDB-lite"/>
    </source>
</evidence>
<keyword evidence="3" id="KW-0274">FAD</keyword>
<evidence type="ECO:0000256" key="3">
    <source>
        <dbReference type="ARBA" id="ARBA00022827"/>
    </source>
</evidence>
<keyword evidence="2" id="KW-0285">Flavoprotein</keyword>
<dbReference type="GO" id="GO:0071949">
    <property type="term" value="F:FAD binding"/>
    <property type="evidence" value="ECO:0007669"/>
    <property type="project" value="InterPro"/>
</dbReference>
<dbReference type="InterPro" id="IPR050641">
    <property type="entry name" value="RIFMO-like"/>
</dbReference>
<evidence type="ECO:0000256" key="1">
    <source>
        <dbReference type="ARBA" id="ARBA00001974"/>
    </source>
</evidence>
<dbReference type="AlphaFoldDB" id="A0A7W9TMI9"/>
<dbReference type="Proteomes" id="UP000541136">
    <property type="component" value="Unassembled WGS sequence"/>
</dbReference>
<comment type="cofactor">
    <cofactor evidence="1">
        <name>FAD</name>
        <dbReference type="ChEBI" id="CHEBI:57692"/>
    </cofactor>
</comment>
<evidence type="ECO:0000256" key="2">
    <source>
        <dbReference type="ARBA" id="ARBA00022630"/>
    </source>
</evidence>
<name>A0A7W9TMI9_CASDE</name>
<dbReference type="EC" id="1.14.13.127" evidence="6"/>
<feature type="region of interest" description="Disordered" evidence="4">
    <location>
        <begin position="1"/>
        <end position="26"/>
    </location>
</feature>
<accession>A0A7W9TMI9</accession>
<gene>
    <name evidence="6" type="ORF">HNR28_000085</name>
</gene>
<dbReference type="SUPFAM" id="SSF51905">
    <property type="entry name" value="FAD/NAD(P)-binding domain"/>
    <property type="match status" value="1"/>
</dbReference>
<feature type="compositionally biased region" description="Polar residues" evidence="4">
    <location>
        <begin position="1"/>
        <end position="11"/>
    </location>
</feature>
<keyword evidence="6" id="KW-0560">Oxidoreductase</keyword>
<dbReference type="PANTHER" id="PTHR43004">
    <property type="entry name" value="TRK SYSTEM POTASSIUM UPTAKE PROTEIN"/>
    <property type="match status" value="1"/>
</dbReference>
<dbReference type="InterPro" id="IPR036188">
    <property type="entry name" value="FAD/NAD-bd_sf"/>
</dbReference>
<protein>
    <submittedName>
        <fullName evidence="6">3-(3-hydroxy-phenyl)propionate hydroxylase</fullName>
        <ecNumber evidence="6">1.14.13.127</ecNumber>
    </submittedName>
</protein>
<dbReference type="RefSeq" id="WP_043679772.1">
    <property type="nucleotide sequence ID" value="NZ_JACHIB010000001.1"/>
</dbReference>
<dbReference type="Gene3D" id="3.30.70.2450">
    <property type="match status" value="1"/>
</dbReference>
<dbReference type="Pfam" id="PF01494">
    <property type="entry name" value="FAD_binding_3"/>
    <property type="match status" value="1"/>
</dbReference>
<evidence type="ECO:0000259" key="5">
    <source>
        <dbReference type="Pfam" id="PF01494"/>
    </source>
</evidence>
<sequence length="555" mass="62004">MNHTYQHQNQPYRPPPELRSGQPGHHPVVVVGAGPVGLAVAIDLAQQGQAVLLLDEDRTVAVGSCGVCHAKRTLEILDRLGVGDACVEKGVGWNVGRTFFRDEEIYSFNLLPQPDHQRPGMINLQQYYLEDFLLQRARALPALELRFCNKVTAARPHERGVSLQVETPDGAYAVEAGWLIAADGARSAVRRMLGLEAEGKYFMDRFLVADVLMKADFPAERWFWFDPPFHPGQSVLLHHQADNVWRIDFQLGWDVDPEVEKRPENVIPRIRAMLGEEHDFELDWVGVYTFQCRRMAKFRHGRVLFAGDAAHQVSPFGARGSNSGIQDADNLGWKLRFVLQGLAPERLLDSYSDERIVAADENLQHSSRSMDFISPRTRTALAFRNAVLGLARHYPFARALVNSGRLSVPTLLEESALNTPDTAPFSSDMIPGAPCDDCPMRAQVAHFWLLSRLGNDFKLLVYLQNPADVTEADALQGLIAGPMPVDVILVTPAGGRSPHGFKVMEDYTGRFAERYDAQPGSAWLIRPDQHIAARWRRLDVAQVRQALDQATCQQG</sequence>
<dbReference type="Gene3D" id="3.50.50.60">
    <property type="entry name" value="FAD/NAD(P)-binding domain"/>
    <property type="match status" value="1"/>
</dbReference>
<dbReference type="Gene3D" id="3.40.30.120">
    <property type="match status" value="1"/>
</dbReference>
<dbReference type="GO" id="GO:0008688">
    <property type="term" value="F:3-(3-hydroxyphenyl)propionate hydroxylase activity"/>
    <property type="evidence" value="ECO:0007669"/>
    <property type="project" value="UniProtKB-EC"/>
</dbReference>
<dbReference type="NCBIfam" id="NF006002">
    <property type="entry name" value="PRK08132.1"/>
    <property type="match status" value="1"/>
</dbReference>
<dbReference type="PRINTS" id="PR00420">
    <property type="entry name" value="RNGMNOXGNASE"/>
</dbReference>